<dbReference type="InterPro" id="IPR050744">
    <property type="entry name" value="AI-2_Isomerase_LsrG"/>
</dbReference>
<dbReference type="AlphaFoldDB" id="A0A1I0PU92"/>
<dbReference type="OrthoDB" id="287932at2"/>
<dbReference type="STRING" id="99656.SAMN05421659_1065"/>
<dbReference type="RefSeq" id="WP_092452956.1">
    <property type="nucleotide sequence ID" value="NZ_FOJI01000006.1"/>
</dbReference>
<sequence length="96" mass="11095">MIKIVAKNYVKADKINEFISLVTKLVQETNKNDAGCIHYELFQDVKDSHILTIIEEWESKEALGQHMAAKHFLEIVPMLADFTEKPGENNFYQKLV</sequence>
<gene>
    <name evidence="2" type="ORF">SAMN05421659_1065</name>
</gene>
<evidence type="ECO:0000259" key="1">
    <source>
        <dbReference type="PROSITE" id="PS51725"/>
    </source>
</evidence>
<dbReference type="InterPro" id="IPR007138">
    <property type="entry name" value="ABM_dom"/>
</dbReference>
<reference evidence="2 3" key="1">
    <citation type="submission" date="2016-10" db="EMBL/GenBank/DDBJ databases">
        <authorList>
            <person name="de Groot N.N."/>
        </authorList>
    </citation>
    <scope>NUCLEOTIDE SEQUENCE [LARGE SCALE GENOMIC DNA]</scope>
    <source>
        <strain evidence="2 3">DSM 9179</strain>
    </source>
</reference>
<protein>
    <submittedName>
        <fullName evidence="2">Quinol monooxygenase YgiN</fullName>
    </submittedName>
</protein>
<evidence type="ECO:0000313" key="3">
    <source>
        <dbReference type="Proteomes" id="UP000199701"/>
    </source>
</evidence>
<dbReference type="PROSITE" id="PS51725">
    <property type="entry name" value="ABM"/>
    <property type="match status" value="1"/>
</dbReference>
<organism evidence="2 3">
    <name type="scientific">[Clostridium] fimetarium</name>
    <dbReference type="NCBI Taxonomy" id="99656"/>
    <lineage>
        <taxon>Bacteria</taxon>
        <taxon>Bacillati</taxon>
        <taxon>Bacillota</taxon>
        <taxon>Clostridia</taxon>
        <taxon>Lachnospirales</taxon>
        <taxon>Lachnospiraceae</taxon>
    </lineage>
</organism>
<dbReference type="Gene3D" id="3.30.70.100">
    <property type="match status" value="1"/>
</dbReference>
<accession>A0A1I0PU92</accession>
<dbReference type="SUPFAM" id="SSF54909">
    <property type="entry name" value="Dimeric alpha+beta barrel"/>
    <property type="match status" value="1"/>
</dbReference>
<keyword evidence="2" id="KW-0503">Monooxygenase</keyword>
<dbReference type="EMBL" id="FOJI01000006">
    <property type="protein sequence ID" value="SEW18040.1"/>
    <property type="molecule type" value="Genomic_DNA"/>
</dbReference>
<keyword evidence="2" id="KW-0560">Oxidoreductase</keyword>
<dbReference type="PANTHER" id="PTHR33336">
    <property type="entry name" value="QUINOL MONOOXYGENASE YGIN-RELATED"/>
    <property type="match status" value="1"/>
</dbReference>
<dbReference type="Proteomes" id="UP000199701">
    <property type="component" value="Unassembled WGS sequence"/>
</dbReference>
<dbReference type="InterPro" id="IPR011008">
    <property type="entry name" value="Dimeric_a/b-barrel"/>
</dbReference>
<keyword evidence="3" id="KW-1185">Reference proteome</keyword>
<dbReference type="GO" id="GO:0004497">
    <property type="term" value="F:monooxygenase activity"/>
    <property type="evidence" value="ECO:0007669"/>
    <property type="project" value="UniProtKB-KW"/>
</dbReference>
<name>A0A1I0PU92_9FIRM</name>
<evidence type="ECO:0000313" key="2">
    <source>
        <dbReference type="EMBL" id="SEW18040.1"/>
    </source>
</evidence>
<proteinExistence type="predicted"/>
<dbReference type="Pfam" id="PF03992">
    <property type="entry name" value="ABM"/>
    <property type="match status" value="1"/>
</dbReference>
<feature type="domain" description="ABM" evidence="1">
    <location>
        <begin position="2"/>
        <end position="91"/>
    </location>
</feature>
<dbReference type="PANTHER" id="PTHR33336:SF15">
    <property type="entry name" value="ABM DOMAIN-CONTAINING PROTEIN"/>
    <property type="match status" value="1"/>
</dbReference>